<reference evidence="5" key="1">
    <citation type="journal article" date="2019" name="Int. J. Syst. Evol. Microbiol.">
        <title>The Global Catalogue of Microorganisms (GCM) 10K type strain sequencing project: providing services to taxonomists for standard genome sequencing and annotation.</title>
        <authorList>
            <consortium name="The Broad Institute Genomics Platform"/>
            <consortium name="The Broad Institute Genome Sequencing Center for Infectious Disease"/>
            <person name="Wu L."/>
            <person name="Ma J."/>
        </authorList>
    </citation>
    <scope>NUCLEOTIDE SEQUENCE [LARGE SCALE GENOMIC DNA]</scope>
    <source>
        <strain evidence="5">JCM 3272</strain>
    </source>
</reference>
<dbReference type="Pfam" id="PF13185">
    <property type="entry name" value="GAF_2"/>
    <property type="match status" value="1"/>
</dbReference>
<sequence>MLIHQVPRRIFDAWLSHKTAGMVELLERVCVDVVQALSASGAGVSVMTGDGVHGMAAASDPSTARIEELQFTLGEGPCIDAFASGRPVLVSDLADGATSRWPLYTPAVRDAGVRAVFAFPLQIGAARLGVLDVFRTRPGSLSRAELGQVFTFADLMVMTLLDGQERADVGEFDEVFEHRAELFQAQGMVMVQLGIPLTDALVWIRAHAYASNRPLIEVAADIVARRLRFDIDHA</sequence>
<accession>A0ABP5UEV4</accession>
<evidence type="ECO:0000259" key="3">
    <source>
        <dbReference type="PROSITE" id="PS50921"/>
    </source>
</evidence>
<dbReference type="InterPro" id="IPR012074">
    <property type="entry name" value="GAF_ANTAR"/>
</dbReference>
<organism evidence="4 5">
    <name type="scientific">Dactylosporangium salmoneum</name>
    <dbReference type="NCBI Taxonomy" id="53361"/>
    <lineage>
        <taxon>Bacteria</taxon>
        <taxon>Bacillati</taxon>
        <taxon>Actinomycetota</taxon>
        <taxon>Actinomycetes</taxon>
        <taxon>Micromonosporales</taxon>
        <taxon>Micromonosporaceae</taxon>
        <taxon>Dactylosporangium</taxon>
    </lineage>
</organism>
<gene>
    <name evidence="4" type="ORF">GCM10010170_080660</name>
</gene>
<evidence type="ECO:0000256" key="1">
    <source>
        <dbReference type="ARBA" id="ARBA00023015"/>
    </source>
</evidence>
<feature type="domain" description="ANTAR" evidence="3">
    <location>
        <begin position="162"/>
        <end position="223"/>
    </location>
</feature>
<dbReference type="Pfam" id="PF03861">
    <property type="entry name" value="ANTAR"/>
    <property type="match status" value="1"/>
</dbReference>
<dbReference type="EMBL" id="BAAARV010000080">
    <property type="protein sequence ID" value="GAA2376502.1"/>
    <property type="molecule type" value="Genomic_DNA"/>
</dbReference>
<evidence type="ECO:0000256" key="2">
    <source>
        <dbReference type="ARBA" id="ARBA00023163"/>
    </source>
</evidence>
<dbReference type="PROSITE" id="PS50921">
    <property type="entry name" value="ANTAR"/>
    <property type="match status" value="1"/>
</dbReference>
<dbReference type="RefSeq" id="WP_344617921.1">
    <property type="nucleotide sequence ID" value="NZ_BAAARV010000080.1"/>
</dbReference>
<proteinExistence type="predicted"/>
<keyword evidence="2" id="KW-0804">Transcription</keyword>
<evidence type="ECO:0000313" key="5">
    <source>
        <dbReference type="Proteomes" id="UP001501444"/>
    </source>
</evidence>
<dbReference type="SUPFAM" id="SSF55781">
    <property type="entry name" value="GAF domain-like"/>
    <property type="match status" value="1"/>
</dbReference>
<dbReference type="Gene3D" id="1.10.10.10">
    <property type="entry name" value="Winged helix-like DNA-binding domain superfamily/Winged helix DNA-binding domain"/>
    <property type="match status" value="1"/>
</dbReference>
<evidence type="ECO:0000313" key="4">
    <source>
        <dbReference type="EMBL" id="GAA2376502.1"/>
    </source>
</evidence>
<dbReference type="Proteomes" id="UP001501444">
    <property type="component" value="Unassembled WGS sequence"/>
</dbReference>
<dbReference type="SMART" id="SM01012">
    <property type="entry name" value="ANTAR"/>
    <property type="match status" value="1"/>
</dbReference>
<protein>
    <submittedName>
        <fullName evidence="4">GAF domain-containing protein</fullName>
    </submittedName>
</protein>
<dbReference type="Gene3D" id="3.30.450.40">
    <property type="match status" value="1"/>
</dbReference>
<dbReference type="InterPro" id="IPR005561">
    <property type="entry name" value="ANTAR"/>
</dbReference>
<dbReference type="InterPro" id="IPR029016">
    <property type="entry name" value="GAF-like_dom_sf"/>
</dbReference>
<dbReference type="InterPro" id="IPR036388">
    <property type="entry name" value="WH-like_DNA-bd_sf"/>
</dbReference>
<comment type="caution">
    <text evidence="4">The sequence shown here is derived from an EMBL/GenBank/DDBJ whole genome shotgun (WGS) entry which is preliminary data.</text>
</comment>
<keyword evidence="1" id="KW-0805">Transcription regulation</keyword>
<keyword evidence="5" id="KW-1185">Reference proteome</keyword>
<dbReference type="PIRSF" id="PIRSF036625">
    <property type="entry name" value="GAF_ANTAR"/>
    <property type="match status" value="1"/>
</dbReference>
<dbReference type="InterPro" id="IPR003018">
    <property type="entry name" value="GAF"/>
</dbReference>
<name>A0ABP5UEV4_9ACTN</name>